<keyword evidence="6" id="KW-0869">Chloride channel</keyword>
<keyword evidence="3 6" id="KW-1133">Transmembrane helix</keyword>
<dbReference type="GO" id="GO:0005886">
    <property type="term" value="C:plasma membrane"/>
    <property type="evidence" value="ECO:0007669"/>
    <property type="project" value="UniProtKB-SubCell"/>
</dbReference>
<evidence type="ECO:0000256" key="1">
    <source>
        <dbReference type="ARBA" id="ARBA00004370"/>
    </source>
</evidence>
<dbReference type="PANTHER" id="PTHR10736">
    <property type="entry name" value="BESTROPHIN"/>
    <property type="match status" value="1"/>
</dbReference>
<dbReference type="GO" id="GO:0034707">
    <property type="term" value="C:chloride channel complex"/>
    <property type="evidence" value="ECO:0007669"/>
    <property type="project" value="UniProtKB-KW"/>
</dbReference>
<evidence type="ECO:0000256" key="2">
    <source>
        <dbReference type="ARBA" id="ARBA00022692"/>
    </source>
</evidence>
<reference evidence="8 9" key="1">
    <citation type="submission" date="2014-11" db="EMBL/GenBank/DDBJ databases">
        <title>Genetic blueprint of the zoonotic pathogen Toxocara canis.</title>
        <authorList>
            <person name="Zhu X.-Q."/>
            <person name="Korhonen P.K."/>
            <person name="Cai H."/>
            <person name="Young N.D."/>
            <person name="Nejsum P."/>
            <person name="von Samson-Himmelstjerna G."/>
            <person name="Boag P.R."/>
            <person name="Tan P."/>
            <person name="Li Q."/>
            <person name="Min J."/>
            <person name="Yang Y."/>
            <person name="Wang X."/>
            <person name="Fang X."/>
            <person name="Hall R.S."/>
            <person name="Hofmann A."/>
            <person name="Sternberg P.W."/>
            <person name="Jex A.R."/>
            <person name="Gasser R.B."/>
        </authorList>
    </citation>
    <scope>NUCLEOTIDE SEQUENCE [LARGE SCALE GENOMIC DNA]</scope>
    <source>
        <strain evidence="8">PN_DK_2014</strain>
    </source>
</reference>
<keyword evidence="6" id="KW-1003">Cell membrane</keyword>
<comment type="function">
    <text evidence="6">Forms chloride channels.</text>
</comment>
<dbReference type="GO" id="GO:0005254">
    <property type="term" value="F:chloride channel activity"/>
    <property type="evidence" value="ECO:0007669"/>
    <property type="project" value="UniProtKB-KW"/>
</dbReference>
<evidence type="ECO:0000256" key="7">
    <source>
        <dbReference type="SAM" id="MobiDB-lite"/>
    </source>
</evidence>
<feature type="compositionally biased region" description="Basic and acidic residues" evidence="7">
    <location>
        <begin position="566"/>
        <end position="575"/>
    </location>
</feature>
<dbReference type="Pfam" id="PF01062">
    <property type="entry name" value="Bestrophin"/>
    <property type="match status" value="1"/>
</dbReference>
<dbReference type="InterPro" id="IPR000615">
    <property type="entry name" value="Bestrophin"/>
</dbReference>
<comment type="caution">
    <text evidence="8">The sequence shown here is derived from an EMBL/GenBank/DDBJ whole genome shotgun (WGS) entry which is preliminary data.</text>
</comment>
<dbReference type="EMBL" id="JPKZ01002267">
    <property type="protein sequence ID" value="KHN77554.1"/>
    <property type="molecule type" value="Genomic_DNA"/>
</dbReference>
<feature type="region of interest" description="Disordered" evidence="7">
    <location>
        <begin position="562"/>
        <end position="645"/>
    </location>
</feature>
<evidence type="ECO:0000256" key="5">
    <source>
        <dbReference type="ARBA" id="ARBA00034769"/>
    </source>
</evidence>
<keyword evidence="6" id="KW-0868">Chloride</keyword>
<evidence type="ECO:0000256" key="6">
    <source>
        <dbReference type="RuleBase" id="RU363126"/>
    </source>
</evidence>
<dbReference type="InterPro" id="IPR021134">
    <property type="entry name" value="Bestrophin-like"/>
</dbReference>
<proteinExistence type="inferred from homology"/>
<feature type="compositionally biased region" description="Basic and acidic residues" evidence="7">
    <location>
        <begin position="623"/>
        <end position="637"/>
    </location>
</feature>
<evidence type="ECO:0000313" key="8">
    <source>
        <dbReference type="EMBL" id="KHN77554.1"/>
    </source>
</evidence>
<keyword evidence="2 6" id="KW-0812">Transmembrane</keyword>
<keyword evidence="6" id="KW-0406">Ion transport</keyword>
<sequence>MKKDGEGVSGVMTVSYNRDVATSRPWTLFRVLMKWRGSIWKSILVELAIWMSSYAALGIVYRLILNSQQRAIFERISDYCDEKMGYFPLNMMLGFYVNCIVDRWRKIVSNIGFIDNISLLVSTYVDGFDEKSRIQRRNIIRYCCLAQVLVLRDMSMRVRRRFPTLDTVVAAGFMLEHEKELFDSIKIRYAKYWMPFQWALALLYDVRHDQKIDGDIRLNRVVDEIITFRKGLGVLCSHDSVPIPIMYPQLVYLAVHAYFIVCLISRQHIVGQNSPKQTPIDVYIPFMTILQFVFYVGWLKVAEAMLNPLGEDDDDYESNTLIDRNLTVGLTIVDEAFREKPTLHADMFWADEIAPLYSAESALQQPRGNVFNGSTANVKPSDSVHEIKMLALDQDEEDDDALLLENMSDAARSSLPRKKKVSVVEVKRNERRATQAANPIMEQMRRRLSRSSRCEGPHMRFERKKGGPELGDNSEGRQSRRAASVDDYIMAFPKTDMHSEVDRSRSCTPEIAEKTGSSTVLSVGNLPSFEGKSRFLVRQSPVTENIPSSVSPRILDEVVEESESTIDLRNDDEHPPLIGEKGPFSQNDERLKSAGSSEQAEETTLRTVETDYKRSTSIFAESEENRVASAEKEDERPFSVTPKRF</sequence>
<keyword evidence="4 6" id="KW-0472">Membrane</keyword>
<evidence type="ECO:0000256" key="4">
    <source>
        <dbReference type="ARBA" id="ARBA00023136"/>
    </source>
</evidence>
<comment type="subcellular location">
    <subcellularLocation>
        <location evidence="6">Cell membrane</location>
        <topology evidence="6">Multi-pass membrane protein</topology>
    </subcellularLocation>
    <subcellularLocation>
        <location evidence="1">Membrane</location>
    </subcellularLocation>
</comment>
<accession>A0A0B2V7R4</accession>
<comment type="caution">
    <text evidence="6">Lacks conserved residue(s) required for the propagation of feature annotation.</text>
</comment>
<name>A0A0B2V7R4_TOXCA</name>
<organism evidence="8 9">
    <name type="scientific">Toxocara canis</name>
    <name type="common">Canine roundworm</name>
    <dbReference type="NCBI Taxonomy" id="6265"/>
    <lineage>
        <taxon>Eukaryota</taxon>
        <taxon>Metazoa</taxon>
        <taxon>Ecdysozoa</taxon>
        <taxon>Nematoda</taxon>
        <taxon>Chromadorea</taxon>
        <taxon>Rhabditida</taxon>
        <taxon>Spirurina</taxon>
        <taxon>Ascaridomorpha</taxon>
        <taxon>Ascaridoidea</taxon>
        <taxon>Toxocaridae</taxon>
        <taxon>Toxocara</taxon>
    </lineage>
</organism>
<dbReference type="PANTHER" id="PTHR10736:SF61">
    <property type="entry name" value="BESTROPHIN HOMOLOG 24"/>
    <property type="match status" value="1"/>
</dbReference>
<keyword evidence="9" id="KW-1185">Reference proteome</keyword>
<dbReference type="Proteomes" id="UP000031036">
    <property type="component" value="Unassembled WGS sequence"/>
</dbReference>
<gene>
    <name evidence="8" type="primary">ZK688.2</name>
    <name evidence="8" type="ORF">Tcan_12485</name>
</gene>
<feature type="transmembrane region" description="Helical" evidence="6">
    <location>
        <begin position="43"/>
        <end position="64"/>
    </location>
</feature>
<feature type="compositionally biased region" description="Basic and acidic residues" evidence="7">
    <location>
        <begin position="452"/>
        <end position="467"/>
    </location>
</feature>
<feature type="region of interest" description="Disordered" evidence="7">
    <location>
        <begin position="445"/>
        <end position="482"/>
    </location>
</feature>
<evidence type="ECO:0000313" key="9">
    <source>
        <dbReference type="Proteomes" id="UP000031036"/>
    </source>
</evidence>
<protein>
    <recommendedName>
        <fullName evidence="6">Bestrophin homolog</fullName>
    </recommendedName>
</protein>
<dbReference type="AlphaFoldDB" id="A0A0B2V7R4"/>
<dbReference type="OrthoDB" id="201595at2759"/>
<keyword evidence="6" id="KW-0813">Transport</keyword>
<keyword evidence="6" id="KW-0407">Ion channel</keyword>
<comment type="similarity">
    <text evidence="5 6">Belongs to the anion channel-forming bestrophin (TC 1.A.46) family. Calcium-sensitive chloride channel subfamily.</text>
</comment>
<evidence type="ECO:0000256" key="3">
    <source>
        <dbReference type="ARBA" id="ARBA00022989"/>
    </source>
</evidence>